<protein>
    <submittedName>
        <fullName evidence="2">Uncharacterized protein</fullName>
    </submittedName>
</protein>
<sequence length="138" mass="15932">MDESVVSDIESSLSSYSAEDELAGPICRLHSYFVNVQWVLGDQEKRESAADARKKRAHRRRKKLQRVKANETKRKQKDHVAVINISGDENYQQETVINDSNRRNRGVEGGKEVIELTDDEDQEIEIMEISDDEEVENR</sequence>
<name>A0A9P7V031_9AGAR</name>
<keyword evidence="3" id="KW-1185">Reference proteome</keyword>
<reference evidence="2" key="1">
    <citation type="journal article" date="2021" name="Genome Biol. Evol.">
        <title>The assembled and annotated genome of the fairy-ring fungus Marasmius oreades.</title>
        <authorList>
            <person name="Hiltunen M."/>
            <person name="Ament-Velasquez S.L."/>
            <person name="Johannesson H."/>
        </authorList>
    </citation>
    <scope>NUCLEOTIDE SEQUENCE</scope>
    <source>
        <strain evidence="2">03SP1</strain>
    </source>
</reference>
<feature type="region of interest" description="Disordered" evidence="1">
    <location>
        <begin position="44"/>
        <end position="77"/>
    </location>
</feature>
<dbReference type="Proteomes" id="UP001049176">
    <property type="component" value="Chromosome 2"/>
</dbReference>
<evidence type="ECO:0000256" key="1">
    <source>
        <dbReference type="SAM" id="MobiDB-lite"/>
    </source>
</evidence>
<dbReference type="KEGG" id="more:E1B28_005105"/>
<evidence type="ECO:0000313" key="2">
    <source>
        <dbReference type="EMBL" id="KAG7097786.1"/>
    </source>
</evidence>
<dbReference type="AlphaFoldDB" id="A0A9P7V031"/>
<accession>A0A9P7V031</accession>
<dbReference type="GeneID" id="66074181"/>
<evidence type="ECO:0000313" key="3">
    <source>
        <dbReference type="Proteomes" id="UP001049176"/>
    </source>
</evidence>
<organism evidence="2 3">
    <name type="scientific">Marasmius oreades</name>
    <name type="common">fairy-ring Marasmius</name>
    <dbReference type="NCBI Taxonomy" id="181124"/>
    <lineage>
        <taxon>Eukaryota</taxon>
        <taxon>Fungi</taxon>
        <taxon>Dikarya</taxon>
        <taxon>Basidiomycota</taxon>
        <taxon>Agaricomycotina</taxon>
        <taxon>Agaricomycetes</taxon>
        <taxon>Agaricomycetidae</taxon>
        <taxon>Agaricales</taxon>
        <taxon>Marasmiineae</taxon>
        <taxon>Marasmiaceae</taxon>
        <taxon>Marasmius</taxon>
    </lineage>
</organism>
<proteinExistence type="predicted"/>
<dbReference type="RefSeq" id="XP_043014256.1">
    <property type="nucleotide sequence ID" value="XM_043149649.1"/>
</dbReference>
<gene>
    <name evidence="2" type="ORF">E1B28_005105</name>
</gene>
<comment type="caution">
    <text evidence="2">The sequence shown here is derived from an EMBL/GenBank/DDBJ whole genome shotgun (WGS) entry which is preliminary data.</text>
</comment>
<dbReference type="EMBL" id="CM032182">
    <property type="protein sequence ID" value="KAG7097786.1"/>
    <property type="molecule type" value="Genomic_DNA"/>
</dbReference>
<feature type="compositionally biased region" description="Basic residues" evidence="1">
    <location>
        <begin position="53"/>
        <end position="66"/>
    </location>
</feature>